<dbReference type="Proteomes" id="UP000192936">
    <property type="component" value="Unassembled WGS sequence"/>
</dbReference>
<dbReference type="InterPro" id="IPR036390">
    <property type="entry name" value="WH_DNA-bd_sf"/>
</dbReference>
<keyword evidence="2" id="KW-0238">DNA-binding</keyword>
<gene>
    <name evidence="6" type="ORF">SAMN02982917_6716</name>
</gene>
<organism evidence="6 7">
    <name type="scientific">Azospirillum oryzae</name>
    <dbReference type="NCBI Taxonomy" id="286727"/>
    <lineage>
        <taxon>Bacteria</taxon>
        <taxon>Pseudomonadati</taxon>
        <taxon>Pseudomonadota</taxon>
        <taxon>Alphaproteobacteria</taxon>
        <taxon>Rhodospirillales</taxon>
        <taxon>Azospirillaceae</taxon>
        <taxon>Azospirillum</taxon>
    </lineage>
</organism>
<dbReference type="RefSeq" id="WP_085091525.1">
    <property type="nucleotide sequence ID" value="NZ_FXAK01000009.1"/>
</dbReference>
<feature type="domain" description="GntR C-terminal" evidence="5">
    <location>
        <begin position="101"/>
        <end position="228"/>
    </location>
</feature>
<dbReference type="SUPFAM" id="SSF48008">
    <property type="entry name" value="GntR ligand-binding domain-like"/>
    <property type="match status" value="1"/>
</dbReference>
<dbReference type="SMART" id="SM00345">
    <property type="entry name" value="HTH_GNTR"/>
    <property type="match status" value="1"/>
</dbReference>
<evidence type="ECO:0000256" key="3">
    <source>
        <dbReference type="ARBA" id="ARBA00023163"/>
    </source>
</evidence>
<evidence type="ECO:0000313" key="6">
    <source>
        <dbReference type="EMBL" id="SMF89395.1"/>
    </source>
</evidence>
<dbReference type="InterPro" id="IPR011711">
    <property type="entry name" value="GntR_C"/>
</dbReference>
<dbReference type="STRING" id="286727.SAMN02982917_6716"/>
<keyword evidence="3" id="KW-0804">Transcription</keyword>
<dbReference type="Gene3D" id="1.10.10.10">
    <property type="entry name" value="Winged helix-like DNA-binding domain superfamily/Winged helix DNA-binding domain"/>
    <property type="match status" value="1"/>
</dbReference>
<dbReference type="SMART" id="SM00895">
    <property type="entry name" value="FCD"/>
    <property type="match status" value="1"/>
</dbReference>
<evidence type="ECO:0000259" key="5">
    <source>
        <dbReference type="SMART" id="SM00895"/>
    </source>
</evidence>
<dbReference type="Gene3D" id="1.20.120.530">
    <property type="entry name" value="GntR ligand-binding domain-like"/>
    <property type="match status" value="1"/>
</dbReference>
<dbReference type="OrthoDB" id="9806293at2"/>
<dbReference type="AlphaFoldDB" id="A0A1X7HME1"/>
<dbReference type="GO" id="GO:0003677">
    <property type="term" value="F:DNA binding"/>
    <property type="evidence" value="ECO:0007669"/>
    <property type="project" value="UniProtKB-KW"/>
</dbReference>
<keyword evidence="1" id="KW-0805">Transcription regulation</keyword>
<proteinExistence type="predicted"/>
<evidence type="ECO:0000256" key="2">
    <source>
        <dbReference type="ARBA" id="ARBA00023125"/>
    </source>
</evidence>
<accession>A0A1X7HME1</accession>
<name>A0A1X7HME1_9PROT</name>
<protein>
    <submittedName>
        <fullName evidence="6">Transcriptional regulator, GntR family</fullName>
    </submittedName>
</protein>
<evidence type="ECO:0000313" key="7">
    <source>
        <dbReference type="Proteomes" id="UP000192936"/>
    </source>
</evidence>
<dbReference type="InterPro" id="IPR036388">
    <property type="entry name" value="WH-like_DNA-bd_sf"/>
</dbReference>
<feature type="domain" description="HTH gntR-type" evidence="4">
    <location>
        <begin position="33"/>
        <end position="91"/>
    </location>
</feature>
<dbReference type="EMBL" id="FXAK01000009">
    <property type="protein sequence ID" value="SMF89395.1"/>
    <property type="molecule type" value="Genomic_DNA"/>
</dbReference>
<sequence length="255" mass="28613">MGRGRSKPVLIEPGGTIDRKQARANHANLLELAYGKLEELLVNCTLAPGRSLSIQDLQDITGLSRTPVHQAVSMLARDTLVIVNPRNGIQIAPIDLARDRLLLELRRDIERFVVRLAAERSGPTQRNQMMHLSRVLRERRATITIDQFNEFDRSIDNLILAAGNEPFVGNALRPLHTIFRRIGFLHQNHIGGEATLHRSVDCHLALTDAIANRRADDAVKASDEIVQFVDAMFDELEARIDPRLLDCSVEPLFTL</sequence>
<dbReference type="PANTHER" id="PTHR43537">
    <property type="entry name" value="TRANSCRIPTIONAL REGULATOR, GNTR FAMILY"/>
    <property type="match status" value="1"/>
</dbReference>
<reference evidence="6 7" key="1">
    <citation type="submission" date="2017-04" db="EMBL/GenBank/DDBJ databases">
        <authorList>
            <person name="Afonso C.L."/>
            <person name="Miller P.J."/>
            <person name="Scott M.A."/>
            <person name="Spackman E."/>
            <person name="Goraichik I."/>
            <person name="Dimitrov K.M."/>
            <person name="Suarez D.L."/>
            <person name="Swayne D.E."/>
        </authorList>
    </citation>
    <scope>NUCLEOTIDE SEQUENCE [LARGE SCALE GENOMIC DNA]</scope>
    <source>
        <strain evidence="6 7">A2P</strain>
    </source>
</reference>
<dbReference type="Pfam" id="PF00392">
    <property type="entry name" value="GntR"/>
    <property type="match status" value="1"/>
</dbReference>
<dbReference type="PANTHER" id="PTHR43537:SF45">
    <property type="entry name" value="GNTR FAMILY REGULATORY PROTEIN"/>
    <property type="match status" value="1"/>
</dbReference>
<dbReference type="Pfam" id="PF07729">
    <property type="entry name" value="FCD"/>
    <property type="match status" value="1"/>
</dbReference>
<dbReference type="InterPro" id="IPR000524">
    <property type="entry name" value="Tscrpt_reg_HTH_GntR"/>
</dbReference>
<dbReference type="GO" id="GO:0003700">
    <property type="term" value="F:DNA-binding transcription factor activity"/>
    <property type="evidence" value="ECO:0007669"/>
    <property type="project" value="InterPro"/>
</dbReference>
<evidence type="ECO:0000259" key="4">
    <source>
        <dbReference type="SMART" id="SM00345"/>
    </source>
</evidence>
<dbReference type="SUPFAM" id="SSF46785">
    <property type="entry name" value="Winged helix' DNA-binding domain"/>
    <property type="match status" value="1"/>
</dbReference>
<evidence type="ECO:0000256" key="1">
    <source>
        <dbReference type="ARBA" id="ARBA00023015"/>
    </source>
</evidence>
<dbReference type="InterPro" id="IPR008920">
    <property type="entry name" value="TF_FadR/GntR_C"/>
</dbReference>